<dbReference type="Proteomes" id="UP001386955">
    <property type="component" value="Unassembled WGS sequence"/>
</dbReference>
<dbReference type="EMBL" id="JAYMYS010000005">
    <property type="protein sequence ID" value="KAK7390750.1"/>
    <property type="molecule type" value="Genomic_DNA"/>
</dbReference>
<evidence type="ECO:0000313" key="2">
    <source>
        <dbReference type="Proteomes" id="UP001386955"/>
    </source>
</evidence>
<keyword evidence="2" id="KW-1185">Reference proteome</keyword>
<sequence length="141" mass="16133">MVEKLVEFILNDESSTYVDDPILHHGVGLGHTKVRKWRWNGRKDKIVLTKKRLSCSTSTPYASICGGGEKTSTDDGLKQDIYSEEAALVPQPIRSTLELYQIPLESCSSGCVCLIATLYWKNYSIDWVRLYFHHGLYWTFN</sequence>
<proteinExistence type="predicted"/>
<comment type="caution">
    <text evidence="1">The sequence shown here is derived from an EMBL/GenBank/DDBJ whole genome shotgun (WGS) entry which is preliminary data.</text>
</comment>
<organism evidence="1 2">
    <name type="scientific">Psophocarpus tetragonolobus</name>
    <name type="common">Winged bean</name>
    <name type="synonym">Dolichos tetragonolobus</name>
    <dbReference type="NCBI Taxonomy" id="3891"/>
    <lineage>
        <taxon>Eukaryota</taxon>
        <taxon>Viridiplantae</taxon>
        <taxon>Streptophyta</taxon>
        <taxon>Embryophyta</taxon>
        <taxon>Tracheophyta</taxon>
        <taxon>Spermatophyta</taxon>
        <taxon>Magnoliopsida</taxon>
        <taxon>eudicotyledons</taxon>
        <taxon>Gunneridae</taxon>
        <taxon>Pentapetalae</taxon>
        <taxon>rosids</taxon>
        <taxon>fabids</taxon>
        <taxon>Fabales</taxon>
        <taxon>Fabaceae</taxon>
        <taxon>Papilionoideae</taxon>
        <taxon>50 kb inversion clade</taxon>
        <taxon>NPAAA clade</taxon>
        <taxon>indigoferoid/millettioid clade</taxon>
        <taxon>Phaseoleae</taxon>
        <taxon>Psophocarpus</taxon>
    </lineage>
</organism>
<reference evidence="1 2" key="1">
    <citation type="submission" date="2024-01" db="EMBL/GenBank/DDBJ databases">
        <title>The genomes of 5 underutilized Papilionoideae crops provide insights into root nodulation and disease resistanc.</title>
        <authorList>
            <person name="Jiang F."/>
        </authorList>
    </citation>
    <scope>NUCLEOTIDE SEQUENCE [LARGE SCALE GENOMIC DNA]</scope>
    <source>
        <strain evidence="1">DUOXIRENSHENG_FW03</strain>
        <tissue evidence="1">Leaves</tissue>
    </source>
</reference>
<name>A0AAN9S810_PSOTE</name>
<evidence type="ECO:0000313" key="1">
    <source>
        <dbReference type="EMBL" id="KAK7390750.1"/>
    </source>
</evidence>
<protein>
    <submittedName>
        <fullName evidence="1">Uncharacterized protein</fullName>
    </submittedName>
</protein>
<accession>A0AAN9S810</accession>
<dbReference type="AlphaFoldDB" id="A0AAN9S810"/>
<gene>
    <name evidence="1" type="ORF">VNO78_18802</name>
</gene>